<accession>A0A9P4IU87</accession>
<dbReference type="Proteomes" id="UP000799439">
    <property type="component" value="Unassembled WGS sequence"/>
</dbReference>
<sequence length="96" mass="10692">MQGSKQLLMKYGGSTALTALPSRFMQTVDTASTSIEARNPQIVEAKIQGAHPHQSAKDKNDKKPVITVSYHTERGTRIMTIHAHDDGTWTEFPRSR</sequence>
<comment type="caution">
    <text evidence="1">The sequence shown here is derived from an EMBL/GenBank/DDBJ whole genome shotgun (WGS) entry which is preliminary data.</text>
</comment>
<protein>
    <submittedName>
        <fullName evidence="1">Uncharacterized protein</fullName>
    </submittedName>
</protein>
<reference evidence="1" key="1">
    <citation type="journal article" date="2020" name="Stud. Mycol.">
        <title>101 Dothideomycetes genomes: a test case for predicting lifestyles and emergence of pathogens.</title>
        <authorList>
            <person name="Haridas S."/>
            <person name="Albert R."/>
            <person name="Binder M."/>
            <person name="Bloem J."/>
            <person name="Labutti K."/>
            <person name="Salamov A."/>
            <person name="Andreopoulos B."/>
            <person name="Baker S."/>
            <person name="Barry K."/>
            <person name="Bills G."/>
            <person name="Bluhm B."/>
            <person name="Cannon C."/>
            <person name="Castanera R."/>
            <person name="Culley D."/>
            <person name="Daum C."/>
            <person name="Ezra D."/>
            <person name="Gonzalez J."/>
            <person name="Henrissat B."/>
            <person name="Kuo A."/>
            <person name="Liang C."/>
            <person name="Lipzen A."/>
            <person name="Lutzoni F."/>
            <person name="Magnuson J."/>
            <person name="Mondo S."/>
            <person name="Nolan M."/>
            <person name="Ohm R."/>
            <person name="Pangilinan J."/>
            <person name="Park H.-J."/>
            <person name="Ramirez L."/>
            <person name="Alfaro M."/>
            <person name="Sun H."/>
            <person name="Tritt A."/>
            <person name="Yoshinaga Y."/>
            <person name="Zwiers L.-H."/>
            <person name="Turgeon B."/>
            <person name="Goodwin S."/>
            <person name="Spatafora J."/>
            <person name="Crous P."/>
            <person name="Grigoriev I."/>
        </authorList>
    </citation>
    <scope>NUCLEOTIDE SEQUENCE</scope>
    <source>
        <strain evidence="1">CBS 260.36</strain>
    </source>
</reference>
<dbReference type="AlphaFoldDB" id="A0A9P4IU87"/>
<evidence type="ECO:0000313" key="1">
    <source>
        <dbReference type="EMBL" id="KAF2150082.1"/>
    </source>
</evidence>
<organism evidence="1 2">
    <name type="scientific">Myriangium duriaei CBS 260.36</name>
    <dbReference type="NCBI Taxonomy" id="1168546"/>
    <lineage>
        <taxon>Eukaryota</taxon>
        <taxon>Fungi</taxon>
        <taxon>Dikarya</taxon>
        <taxon>Ascomycota</taxon>
        <taxon>Pezizomycotina</taxon>
        <taxon>Dothideomycetes</taxon>
        <taxon>Dothideomycetidae</taxon>
        <taxon>Myriangiales</taxon>
        <taxon>Myriangiaceae</taxon>
        <taxon>Myriangium</taxon>
    </lineage>
</organism>
<dbReference type="EMBL" id="ML996090">
    <property type="protein sequence ID" value="KAF2150082.1"/>
    <property type="molecule type" value="Genomic_DNA"/>
</dbReference>
<dbReference type="OrthoDB" id="3531694at2759"/>
<evidence type="ECO:0000313" key="2">
    <source>
        <dbReference type="Proteomes" id="UP000799439"/>
    </source>
</evidence>
<name>A0A9P4IU87_9PEZI</name>
<proteinExistence type="predicted"/>
<keyword evidence="2" id="KW-1185">Reference proteome</keyword>
<gene>
    <name evidence="1" type="ORF">K461DRAFT_281327</name>
</gene>